<comment type="caution">
    <text evidence="4">The sequence shown here is derived from an EMBL/GenBank/DDBJ whole genome shotgun (WGS) entry which is preliminary data.</text>
</comment>
<dbReference type="SMART" id="SM00906">
    <property type="entry name" value="Fungal_trans"/>
    <property type="match status" value="1"/>
</dbReference>
<dbReference type="Gene3D" id="4.10.240.10">
    <property type="entry name" value="Zn(2)-C6 fungal-type DNA-binding domain"/>
    <property type="match status" value="1"/>
</dbReference>
<evidence type="ECO:0000259" key="3">
    <source>
        <dbReference type="PROSITE" id="PS50048"/>
    </source>
</evidence>
<proteinExistence type="predicted"/>
<evidence type="ECO:0000256" key="1">
    <source>
        <dbReference type="ARBA" id="ARBA00022723"/>
    </source>
</evidence>
<evidence type="ECO:0000256" key="2">
    <source>
        <dbReference type="ARBA" id="ARBA00023242"/>
    </source>
</evidence>
<keyword evidence="2" id="KW-0539">Nucleus</keyword>
<keyword evidence="5" id="KW-1185">Reference proteome</keyword>
<dbReference type="CDD" id="cd12148">
    <property type="entry name" value="fungal_TF_MHR"/>
    <property type="match status" value="1"/>
</dbReference>
<dbReference type="OrthoDB" id="103819at2759"/>
<dbReference type="GO" id="GO:0008270">
    <property type="term" value="F:zinc ion binding"/>
    <property type="evidence" value="ECO:0007669"/>
    <property type="project" value="InterPro"/>
</dbReference>
<dbReference type="Pfam" id="PF04082">
    <property type="entry name" value="Fungal_trans"/>
    <property type="match status" value="1"/>
</dbReference>
<dbReference type="GO" id="GO:0006351">
    <property type="term" value="P:DNA-templated transcription"/>
    <property type="evidence" value="ECO:0007669"/>
    <property type="project" value="InterPro"/>
</dbReference>
<dbReference type="InterPro" id="IPR036864">
    <property type="entry name" value="Zn2-C6_fun-type_DNA-bd_sf"/>
</dbReference>
<dbReference type="PANTHER" id="PTHR46910">
    <property type="entry name" value="TRANSCRIPTION FACTOR PDR1"/>
    <property type="match status" value="1"/>
</dbReference>
<dbReference type="Proteomes" id="UP000813427">
    <property type="component" value="Unassembled WGS sequence"/>
</dbReference>
<protein>
    <recommendedName>
        <fullName evidence="3">Zn(2)-C6 fungal-type domain-containing protein</fullName>
    </recommendedName>
</protein>
<dbReference type="Pfam" id="PF00172">
    <property type="entry name" value="Zn_clus"/>
    <property type="match status" value="1"/>
</dbReference>
<evidence type="ECO:0000313" key="4">
    <source>
        <dbReference type="EMBL" id="KAH7242658.1"/>
    </source>
</evidence>
<dbReference type="EMBL" id="JAGPXF010000005">
    <property type="protein sequence ID" value="KAH7242658.1"/>
    <property type="molecule type" value="Genomic_DNA"/>
</dbReference>
<dbReference type="PROSITE" id="PS50048">
    <property type="entry name" value="ZN2_CY6_FUNGAL_2"/>
    <property type="match status" value="1"/>
</dbReference>
<dbReference type="CDD" id="cd00067">
    <property type="entry name" value="GAL4"/>
    <property type="match status" value="1"/>
</dbReference>
<reference evidence="4" key="1">
    <citation type="journal article" date="2021" name="Nat. Commun.">
        <title>Genetic determinants of endophytism in the Arabidopsis root mycobiome.</title>
        <authorList>
            <person name="Mesny F."/>
            <person name="Miyauchi S."/>
            <person name="Thiergart T."/>
            <person name="Pickel B."/>
            <person name="Atanasova L."/>
            <person name="Karlsson M."/>
            <person name="Huettel B."/>
            <person name="Barry K.W."/>
            <person name="Haridas S."/>
            <person name="Chen C."/>
            <person name="Bauer D."/>
            <person name="Andreopoulos W."/>
            <person name="Pangilinan J."/>
            <person name="LaButti K."/>
            <person name="Riley R."/>
            <person name="Lipzen A."/>
            <person name="Clum A."/>
            <person name="Drula E."/>
            <person name="Henrissat B."/>
            <person name="Kohler A."/>
            <person name="Grigoriev I.V."/>
            <person name="Martin F.M."/>
            <person name="Hacquard S."/>
        </authorList>
    </citation>
    <scope>NUCLEOTIDE SEQUENCE</scope>
    <source>
        <strain evidence="4">MPI-SDFR-AT-0068</strain>
    </source>
</reference>
<dbReference type="PROSITE" id="PS00463">
    <property type="entry name" value="ZN2_CY6_FUNGAL_1"/>
    <property type="match status" value="1"/>
</dbReference>
<feature type="domain" description="Zn(2)-C6 fungal-type" evidence="3">
    <location>
        <begin position="15"/>
        <end position="44"/>
    </location>
</feature>
<dbReference type="SUPFAM" id="SSF57701">
    <property type="entry name" value="Zn2/Cys6 DNA-binding domain"/>
    <property type="match status" value="1"/>
</dbReference>
<keyword evidence="1" id="KW-0479">Metal-binding</keyword>
<dbReference type="PANTHER" id="PTHR46910:SF5">
    <property type="entry name" value="ZN(II)2CYS6 TRANSCRIPTION FACTOR (EUROFUNG)"/>
    <property type="match status" value="1"/>
</dbReference>
<accession>A0A8K0RYY6</accession>
<evidence type="ECO:0000313" key="5">
    <source>
        <dbReference type="Proteomes" id="UP000813427"/>
    </source>
</evidence>
<organism evidence="4 5">
    <name type="scientific">Fusarium tricinctum</name>
    <dbReference type="NCBI Taxonomy" id="61284"/>
    <lineage>
        <taxon>Eukaryota</taxon>
        <taxon>Fungi</taxon>
        <taxon>Dikarya</taxon>
        <taxon>Ascomycota</taxon>
        <taxon>Pezizomycotina</taxon>
        <taxon>Sordariomycetes</taxon>
        <taxon>Hypocreomycetidae</taxon>
        <taxon>Hypocreales</taxon>
        <taxon>Nectriaceae</taxon>
        <taxon>Fusarium</taxon>
        <taxon>Fusarium tricinctum species complex</taxon>
    </lineage>
</organism>
<dbReference type="InterPro" id="IPR007219">
    <property type="entry name" value="XnlR_reg_dom"/>
</dbReference>
<dbReference type="InterPro" id="IPR050987">
    <property type="entry name" value="AtrR-like"/>
</dbReference>
<name>A0A8K0RYY6_9HYPO</name>
<gene>
    <name evidence="4" type="ORF">BKA59DRAFT_457226</name>
</gene>
<sequence>MEPNPDAEPRGRGLSCDTCRARKIKCDRESPCSSCRAANVICRTTKGPLQKRQRVLISPRYEEEIAILNSRFARLEKLLQDALANSHSPSLTDKILAGPSNLGQTLGSPSFEGESSFAAHSKHTVLEIERLVGQLPYSKDGDVAVASLREIVNPGSTNAQGPEPTILRQDFTGLPLPTRQLVIKTLNYCKNNTTRLFRDYPFLHVATFTKMCQQVYFPTGECSLSAFIIVNSGLCNLFRDFSNDIIDELGLDAAEVAKSVSICAANVRRAAVDLSLALDPTFENILALLLSASTRMDWTNPSFDWKLISYAAVLCQEAGYHRLPDVSTSDEVRQERLVFWYVWGFDVMFSFNLGRSPTLPDHDITTARPRCPGDVDVPWGYGFLSWLDSIELQHEIYQQLYSGRAQAQPPEVKTQRAQVLAEKLIAMRHAFVAGKDGRTPGSAGTDTAAGESFELMFYTLLTLVYRVIPLVEQIHPLQVCNDCMSAARTALNIQNRAWERIGDSNDETWKLFIHWTLLCCPFVPFIIVFSHAIAAGDEGDLHLLGRTVASLQSAAQQSPSIAKLHHVFSTYHQVGRVYFDRAHQAEKQQVVGEGHGGVQSIMDENLTNMPFNSATDVLLPMPTWDRLLDEWNLGIGEENAIEVSSFLGNYFSATFEFQD</sequence>
<dbReference type="GO" id="GO:0003677">
    <property type="term" value="F:DNA binding"/>
    <property type="evidence" value="ECO:0007669"/>
    <property type="project" value="InterPro"/>
</dbReference>
<dbReference type="SMART" id="SM00066">
    <property type="entry name" value="GAL4"/>
    <property type="match status" value="1"/>
</dbReference>
<dbReference type="GO" id="GO:0000981">
    <property type="term" value="F:DNA-binding transcription factor activity, RNA polymerase II-specific"/>
    <property type="evidence" value="ECO:0007669"/>
    <property type="project" value="InterPro"/>
</dbReference>
<dbReference type="InterPro" id="IPR001138">
    <property type="entry name" value="Zn2Cys6_DnaBD"/>
</dbReference>
<dbReference type="AlphaFoldDB" id="A0A8K0RYY6"/>